<gene>
    <name evidence="1" type="ORF">I7I52_04148</name>
</gene>
<accession>A0A8H7ZDC7</accession>
<protein>
    <submittedName>
        <fullName evidence="1">Uncharacterized protein</fullName>
    </submittedName>
</protein>
<reference evidence="1 2" key="1">
    <citation type="submission" date="2021-01" db="EMBL/GenBank/DDBJ databases">
        <title>Chromosome-level genome assembly of a human fungal pathogen reveals clustering of transcriptionally co-regulated genes.</title>
        <authorList>
            <person name="Voorhies M."/>
            <person name="Cohen S."/>
            <person name="Shea T.P."/>
            <person name="Petrus S."/>
            <person name="Munoz J.F."/>
            <person name="Poplawski S."/>
            <person name="Goldman W.E."/>
            <person name="Michael T."/>
            <person name="Cuomo C.A."/>
            <person name="Sil A."/>
            <person name="Beyhan S."/>
        </authorList>
    </citation>
    <scope>NUCLEOTIDE SEQUENCE [LARGE SCALE GENOMIC DNA]</scope>
    <source>
        <strain evidence="1 2">G184AR</strain>
    </source>
</reference>
<proteinExistence type="predicted"/>
<dbReference type="VEuPathDB" id="FungiDB:I7I52_04148"/>
<dbReference type="OrthoDB" id="4175439at2759"/>
<evidence type="ECO:0000313" key="1">
    <source>
        <dbReference type="EMBL" id="KAG5305474.1"/>
    </source>
</evidence>
<dbReference type="Proteomes" id="UP000670092">
    <property type="component" value="Unassembled WGS sequence"/>
</dbReference>
<sequence>MQSEIKPFHCPEHVGRLMAGLFCLYISYSPDSFPFEWLQKTEDLKVQCRDSTSEKVTFSTSPELLQAIHRCERVTAPEKTHGLPSDWGFSGFMKTAAHQVLDEVPFTKAAEFEGPFFRRLGIGIISDSHPRIKGEQIFYLRHNHWSCMIRDRSITAGTELQENRKDYLLKSELLAVTSIFYRQMNEMVWLPEENRYMPKPIYKEGFLVATIVTFVYGKVRIVQSTCDPSERNPTLTLTLRAVYNLGKDNYDKMVAFDILKWIFCPPEPARELAISGKR</sequence>
<dbReference type="EMBL" id="JAEVHI010000001">
    <property type="protein sequence ID" value="KAG5305474.1"/>
    <property type="molecule type" value="Genomic_DNA"/>
</dbReference>
<organism evidence="1 2">
    <name type="scientific">Ajellomyces capsulatus</name>
    <name type="common">Darling's disease fungus</name>
    <name type="synonym">Histoplasma capsulatum</name>
    <dbReference type="NCBI Taxonomy" id="5037"/>
    <lineage>
        <taxon>Eukaryota</taxon>
        <taxon>Fungi</taxon>
        <taxon>Dikarya</taxon>
        <taxon>Ascomycota</taxon>
        <taxon>Pezizomycotina</taxon>
        <taxon>Eurotiomycetes</taxon>
        <taxon>Eurotiomycetidae</taxon>
        <taxon>Onygenales</taxon>
        <taxon>Ajellomycetaceae</taxon>
        <taxon>Histoplasma</taxon>
    </lineage>
</organism>
<dbReference type="AlphaFoldDB" id="A0A8H7ZDC7"/>
<comment type="caution">
    <text evidence="1">The sequence shown here is derived from an EMBL/GenBank/DDBJ whole genome shotgun (WGS) entry which is preliminary data.</text>
</comment>
<name>A0A8H7ZDC7_AJECA</name>
<evidence type="ECO:0000313" key="2">
    <source>
        <dbReference type="Proteomes" id="UP000670092"/>
    </source>
</evidence>